<sequence length="138" mass="15740">DNSLGVSTAVVEPYNSVLCTHALLKHTDVSALLDNEFIDTSFVLRVAALRLTWVHGMTVKSRRWSRNIFVLTYMIAYPEKIEDDNKDHICYHVVDKCIASSLVIPPKETVVIREDCVLRFTQKELVKAPGMLLWHKNS</sequence>
<accession>A0AAD5D1B7</accession>
<keyword evidence="4" id="KW-0342">GTP-binding</keyword>
<dbReference type="InterPro" id="IPR036525">
    <property type="entry name" value="Tubulin/FtsZ_GTPase_sf"/>
</dbReference>
<evidence type="ECO:0000313" key="6">
    <source>
        <dbReference type="Proteomes" id="UP001206925"/>
    </source>
</evidence>
<keyword evidence="3" id="KW-0547">Nucleotide-binding</keyword>
<dbReference type="PRINTS" id="PR01161">
    <property type="entry name" value="TUBULIN"/>
</dbReference>
<protein>
    <submittedName>
        <fullName evidence="5">Uncharacterized protein</fullName>
    </submittedName>
</protein>
<dbReference type="GO" id="GO:0007017">
    <property type="term" value="P:microtubule-based process"/>
    <property type="evidence" value="ECO:0007669"/>
    <property type="project" value="InterPro"/>
</dbReference>
<proteinExistence type="inferred from homology"/>
<dbReference type="Gene3D" id="3.40.50.1440">
    <property type="entry name" value="Tubulin/FtsZ, GTPase domain"/>
    <property type="match status" value="1"/>
</dbReference>
<dbReference type="GO" id="GO:0005874">
    <property type="term" value="C:microtubule"/>
    <property type="evidence" value="ECO:0007669"/>
    <property type="project" value="UniProtKB-KW"/>
</dbReference>
<evidence type="ECO:0000256" key="1">
    <source>
        <dbReference type="ARBA" id="ARBA00009636"/>
    </source>
</evidence>
<keyword evidence="2" id="KW-0493">Microtubule</keyword>
<dbReference type="SUPFAM" id="SSF52490">
    <property type="entry name" value="Tubulin nucleotide-binding domain-like"/>
    <property type="match status" value="1"/>
</dbReference>
<evidence type="ECO:0000256" key="3">
    <source>
        <dbReference type="ARBA" id="ARBA00022741"/>
    </source>
</evidence>
<gene>
    <name evidence="5" type="ORF">M8C21_032879</name>
</gene>
<dbReference type="AlphaFoldDB" id="A0AAD5D1B7"/>
<dbReference type="InterPro" id="IPR000217">
    <property type="entry name" value="Tubulin"/>
</dbReference>
<name>A0AAD5D1B7_AMBAR</name>
<reference evidence="5" key="1">
    <citation type="submission" date="2022-06" db="EMBL/GenBank/DDBJ databases">
        <title>Uncovering the hologenomic basis of an extraordinary plant invasion.</title>
        <authorList>
            <person name="Bieker V.C."/>
            <person name="Martin M.D."/>
            <person name="Gilbert T."/>
            <person name="Hodgins K."/>
            <person name="Battlay P."/>
            <person name="Petersen B."/>
            <person name="Wilson J."/>
        </authorList>
    </citation>
    <scope>NUCLEOTIDE SEQUENCE</scope>
    <source>
        <strain evidence="5">AA19_3_7</strain>
        <tissue evidence="5">Leaf</tissue>
    </source>
</reference>
<dbReference type="EMBL" id="JAMZMK010005734">
    <property type="protein sequence ID" value="KAI7752183.1"/>
    <property type="molecule type" value="Genomic_DNA"/>
</dbReference>
<feature type="non-terminal residue" evidence="5">
    <location>
        <position position="138"/>
    </location>
</feature>
<evidence type="ECO:0000256" key="4">
    <source>
        <dbReference type="ARBA" id="ARBA00023134"/>
    </source>
</evidence>
<comment type="caution">
    <text evidence="5">The sequence shown here is derived from an EMBL/GenBank/DDBJ whole genome shotgun (WGS) entry which is preliminary data.</text>
</comment>
<evidence type="ECO:0000256" key="2">
    <source>
        <dbReference type="ARBA" id="ARBA00022701"/>
    </source>
</evidence>
<keyword evidence="6" id="KW-1185">Reference proteome</keyword>
<evidence type="ECO:0000313" key="5">
    <source>
        <dbReference type="EMBL" id="KAI7752183.1"/>
    </source>
</evidence>
<organism evidence="5 6">
    <name type="scientific">Ambrosia artemisiifolia</name>
    <name type="common">Common ragweed</name>
    <dbReference type="NCBI Taxonomy" id="4212"/>
    <lineage>
        <taxon>Eukaryota</taxon>
        <taxon>Viridiplantae</taxon>
        <taxon>Streptophyta</taxon>
        <taxon>Embryophyta</taxon>
        <taxon>Tracheophyta</taxon>
        <taxon>Spermatophyta</taxon>
        <taxon>Magnoliopsida</taxon>
        <taxon>eudicotyledons</taxon>
        <taxon>Gunneridae</taxon>
        <taxon>Pentapetalae</taxon>
        <taxon>asterids</taxon>
        <taxon>campanulids</taxon>
        <taxon>Asterales</taxon>
        <taxon>Asteraceae</taxon>
        <taxon>Asteroideae</taxon>
        <taxon>Heliantheae alliance</taxon>
        <taxon>Heliantheae</taxon>
        <taxon>Ambrosia</taxon>
    </lineage>
</organism>
<comment type="similarity">
    <text evidence="1">Belongs to the tubulin family.</text>
</comment>
<dbReference type="GO" id="GO:0005525">
    <property type="term" value="F:GTP binding"/>
    <property type="evidence" value="ECO:0007669"/>
    <property type="project" value="UniProtKB-KW"/>
</dbReference>
<dbReference type="Proteomes" id="UP001206925">
    <property type="component" value="Unassembled WGS sequence"/>
</dbReference>